<dbReference type="RefSeq" id="WP_229957344.1">
    <property type="nucleotide sequence ID" value="NZ_JAJJWI010000001.1"/>
</dbReference>
<dbReference type="NCBIfam" id="NF010068">
    <property type="entry name" value="PRK13548.1"/>
    <property type="match status" value="1"/>
</dbReference>
<dbReference type="PANTHER" id="PTHR42794:SF1">
    <property type="entry name" value="HEMIN IMPORT ATP-BINDING PROTEIN HMUV"/>
    <property type="match status" value="1"/>
</dbReference>
<dbReference type="CDD" id="cd03214">
    <property type="entry name" value="ABC_Iron-Siderophores_B12_Hemin"/>
    <property type="match status" value="1"/>
</dbReference>
<dbReference type="GO" id="GO:0005524">
    <property type="term" value="F:ATP binding"/>
    <property type="evidence" value="ECO:0007669"/>
    <property type="project" value="UniProtKB-KW"/>
</dbReference>
<evidence type="ECO:0000256" key="1">
    <source>
        <dbReference type="ARBA" id="ARBA00022448"/>
    </source>
</evidence>
<dbReference type="Pfam" id="PF00005">
    <property type="entry name" value="ABC_tran"/>
    <property type="match status" value="1"/>
</dbReference>
<name>A0ABW4X2G7_9BACT</name>
<dbReference type="PROSITE" id="PS50893">
    <property type="entry name" value="ABC_TRANSPORTER_2"/>
    <property type="match status" value="1"/>
</dbReference>
<reference evidence="8" key="1">
    <citation type="journal article" date="2019" name="Int. J. Syst. Evol. Microbiol.">
        <title>The Global Catalogue of Microorganisms (GCM) 10K type strain sequencing project: providing services to taxonomists for standard genome sequencing and annotation.</title>
        <authorList>
            <consortium name="The Broad Institute Genomics Platform"/>
            <consortium name="The Broad Institute Genome Sequencing Center for Infectious Disease"/>
            <person name="Wu L."/>
            <person name="Ma J."/>
        </authorList>
    </citation>
    <scope>NUCLEOTIDE SEQUENCE [LARGE SCALE GENOMIC DNA]</scope>
    <source>
        <strain evidence="8">JCM 16545</strain>
    </source>
</reference>
<sequence>MYIAQNINLARGAKQILQEVSIVVQPGAFTAVLGPNGAGKSTLLKVLSGEIEAGSGNVMLNWKELGKYKAHELSLIRAVLPQSVQVNFPFTAREIVQLGRLPHREPRSKSLVIANKVMEDTNIMALADRKYIELSGGEQQRVQLARVIAQITREHKAGQPRFLLFDEPTSSLDIAQQHAMLHIAKELTQQEEIGVLAILHDMNLAAQYADEVLFMKNGKTVAQGKTAELMQEDVLRYTFSHPVQVLCNACCGKHHVMTMPLSKSHLLLKKHPLEHV</sequence>
<keyword evidence="8" id="KW-1185">Reference proteome</keyword>
<dbReference type="SMART" id="SM00382">
    <property type="entry name" value="AAA"/>
    <property type="match status" value="1"/>
</dbReference>
<dbReference type="SUPFAM" id="SSF52540">
    <property type="entry name" value="P-loop containing nucleoside triphosphate hydrolases"/>
    <property type="match status" value="1"/>
</dbReference>
<keyword evidence="2" id="KW-0547">Nucleotide-binding</keyword>
<evidence type="ECO:0000313" key="7">
    <source>
        <dbReference type="EMBL" id="MFD2069137.1"/>
    </source>
</evidence>
<gene>
    <name evidence="7" type="ORF">ACFSKU_19795</name>
</gene>
<evidence type="ECO:0000259" key="6">
    <source>
        <dbReference type="PROSITE" id="PS50893"/>
    </source>
</evidence>
<evidence type="ECO:0000256" key="3">
    <source>
        <dbReference type="ARBA" id="ARBA00022840"/>
    </source>
</evidence>
<feature type="domain" description="ABC transporter" evidence="6">
    <location>
        <begin position="2"/>
        <end position="242"/>
    </location>
</feature>
<dbReference type="PROSITE" id="PS00211">
    <property type="entry name" value="ABC_TRANSPORTER_1"/>
    <property type="match status" value="1"/>
</dbReference>
<evidence type="ECO:0000256" key="2">
    <source>
        <dbReference type="ARBA" id="ARBA00022741"/>
    </source>
</evidence>
<evidence type="ECO:0000256" key="4">
    <source>
        <dbReference type="ARBA" id="ARBA00022967"/>
    </source>
</evidence>
<dbReference type="InterPro" id="IPR003593">
    <property type="entry name" value="AAA+_ATPase"/>
</dbReference>
<dbReference type="Gene3D" id="3.40.50.300">
    <property type="entry name" value="P-loop containing nucleotide triphosphate hydrolases"/>
    <property type="match status" value="1"/>
</dbReference>
<keyword evidence="4" id="KW-1278">Translocase</keyword>
<dbReference type="Proteomes" id="UP001597369">
    <property type="component" value="Unassembled WGS sequence"/>
</dbReference>
<dbReference type="PANTHER" id="PTHR42794">
    <property type="entry name" value="HEMIN IMPORT ATP-BINDING PROTEIN HMUV"/>
    <property type="match status" value="1"/>
</dbReference>
<evidence type="ECO:0000313" key="8">
    <source>
        <dbReference type="Proteomes" id="UP001597369"/>
    </source>
</evidence>
<dbReference type="InterPro" id="IPR003439">
    <property type="entry name" value="ABC_transporter-like_ATP-bd"/>
</dbReference>
<dbReference type="InterPro" id="IPR027417">
    <property type="entry name" value="P-loop_NTPase"/>
</dbReference>
<comment type="caution">
    <text evidence="7">The sequence shown here is derived from an EMBL/GenBank/DDBJ whole genome shotgun (WGS) entry which is preliminary data.</text>
</comment>
<protein>
    <submittedName>
        <fullName evidence="7">Heme ABC transporter ATP-binding protein</fullName>
    </submittedName>
</protein>
<accession>A0ABW4X2G7</accession>
<dbReference type="InterPro" id="IPR017871">
    <property type="entry name" value="ABC_transporter-like_CS"/>
</dbReference>
<proteinExistence type="predicted"/>
<dbReference type="EMBL" id="JBHUHV010000058">
    <property type="protein sequence ID" value="MFD2069137.1"/>
    <property type="molecule type" value="Genomic_DNA"/>
</dbReference>
<organism evidence="7 8">
    <name type="scientific">Pontibacter silvestris</name>
    <dbReference type="NCBI Taxonomy" id="2305183"/>
    <lineage>
        <taxon>Bacteria</taxon>
        <taxon>Pseudomonadati</taxon>
        <taxon>Bacteroidota</taxon>
        <taxon>Cytophagia</taxon>
        <taxon>Cytophagales</taxon>
        <taxon>Hymenobacteraceae</taxon>
        <taxon>Pontibacter</taxon>
    </lineage>
</organism>
<keyword evidence="1" id="KW-0813">Transport</keyword>
<keyword evidence="3 7" id="KW-0067">ATP-binding</keyword>
<evidence type="ECO:0000256" key="5">
    <source>
        <dbReference type="ARBA" id="ARBA00037066"/>
    </source>
</evidence>
<comment type="function">
    <text evidence="5">Part of the ABC transporter complex HmuTUV involved in hemin import. Responsible for energy coupling to the transport system.</text>
</comment>